<evidence type="ECO:0000256" key="1">
    <source>
        <dbReference type="ARBA" id="ARBA00022723"/>
    </source>
</evidence>
<keyword evidence="2" id="KW-0677">Repeat</keyword>
<accession>A0A433D9J3</accession>
<dbReference type="SMART" id="SM00154">
    <property type="entry name" value="ZnF_AN1"/>
    <property type="match status" value="2"/>
</dbReference>
<dbReference type="GO" id="GO:0005737">
    <property type="term" value="C:cytoplasm"/>
    <property type="evidence" value="ECO:0007669"/>
    <property type="project" value="TreeGrafter"/>
</dbReference>
<keyword evidence="1" id="KW-0479">Metal-binding</keyword>
<dbReference type="GO" id="GO:0008270">
    <property type="term" value="F:zinc ion binding"/>
    <property type="evidence" value="ECO:0007669"/>
    <property type="project" value="UniProtKB-KW"/>
</dbReference>
<dbReference type="InterPro" id="IPR035896">
    <property type="entry name" value="AN1-like_Znf"/>
</dbReference>
<reference evidence="8 9" key="1">
    <citation type="journal article" date="2018" name="New Phytol.">
        <title>Phylogenomics of Endogonaceae and evolution of mycorrhizas within Mucoromycota.</title>
        <authorList>
            <person name="Chang Y."/>
            <person name="Desiro A."/>
            <person name="Na H."/>
            <person name="Sandor L."/>
            <person name="Lipzen A."/>
            <person name="Clum A."/>
            <person name="Barry K."/>
            <person name="Grigoriev I.V."/>
            <person name="Martin F.M."/>
            <person name="Stajich J.E."/>
            <person name="Smith M.E."/>
            <person name="Bonito G."/>
            <person name="Spatafora J.W."/>
        </authorList>
    </citation>
    <scope>NUCLEOTIDE SEQUENCE [LARGE SCALE GENOMIC DNA]</scope>
    <source>
        <strain evidence="8 9">GMNB39</strain>
    </source>
</reference>
<dbReference type="PANTHER" id="PTHR14677:SF20">
    <property type="entry name" value="ZINC FINGER AN1-TYPE CONTAINING 2A-RELATED"/>
    <property type="match status" value="1"/>
</dbReference>
<gene>
    <name evidence="8" type="ORF">BC936DRAFT_145644</name>
</gene>
<evidence type="ECO:0000313" key="9">
    <source>
        <dbReference type="Proteomes" id="UP000268093"/>
    </source>
</evidence>
<dbReference type="OrthoDB" id="431929at2759"/>
<dbReference type="SUPFAM" id="SSF118310">
    <property type="entry name" value="AN1-like Zinc finger"/>
    <property type="match status" value="2"/>
</dbReference>
<dbReference type="InterPro" id="IPR000058">
    <property type="entry name" value="Znf_AN1"/>
</dbReference>
<feature type="compositionally biased region" description="Basic and acidic residues" evidence="6">
    <location>
        <begin position="282"/>
        <end position="309"/>
    </location>
</feature>
<evidence type="ECO:0000256" key="5">
    <source>
        <dbReference type="PROSITE-ProRule" id="PRU00449"/>
    </source>
</evidence>
<dbReference type="PROSITE" id="PS51257">
    <property type="entry name" value="PROKAR_LIPOPROTEIN"/>
    <property type="match status" value="1"/>
</dbReference>
<evidence type="ECO:0000256" key="6">
    <source>
        <dbReference type="SAM" id="MobiDB-lite"/>
    </source>
</evidence>
<dbReference type="Pfam" id="PF01428">
    <property type="entry name" value="zf-AN1"/>
    <property type="match status" value="2"/>
</dbReference>
<feature type="compositionally biased region" description="Low complexity" evidence="6">
    <location>
        <begin position="177"/>
        <end position="192"/>
    </location>
</feature>
<dbReference type="EMBL" id="RBNI01004411">
    <property type="protein sequence ID" value="RUP47525.1"/>
    <property type="molecule type" value="Genomic_DNA"/>
</dbReference>
<feature type="region of interest" description="Disordered" evidence="6">
    <location>
        <begin position="170"/>
        <end position="343"/>
    </location>
</feature>
<comment type="caution">
    <text evidence="8">The sequence shown here is derived from an EMBL/GenBank/DDBJ whole genome shotgun (WGS) entry which is preliminary data.</text>
</comment>
<dbReference type="Proteomes" id="UP000268093">
    <property type="component" value="Unassembled WGS sequence"/>
</dbReference>
<evidence type="ECO:0000256" key="3">
    <source>
        <dbReference type="ARBA" id="ARBA00022771"/>
    </source>
</evidence>
<keyword evidence="3 5" id="KW-0863">Zinc-finger</keyword>
<organism evidence="8 9">
    <name type="scientific">Jimgerdemannia flammicorona</name>
    <dbReference type="NCBI Taxonomy" id="994334"/>
    <lineage>
        <taxon>Eukaryota</taxon>
        <taxon>Fungi</taxon>
        <taxon>Fungi incertae sedis</taxon>
        <taxon>Mucoromycota</taxon>
        <taxon>Mucoromycotina</taxon>
        <taxon>Endogonomycetes</taxon>
        <taxon>Endogonales</taxon>
        <taxon>Endogonaceae</taxon>
        <taxon>Jimgerdemannia</taxon>
    </lineage>
</organism>
<feature type="domain" description="AN1-type" evidence="7">
    <location>
        <begin position="34"/>
        <end position="82"/>
    </location>
</feature>
<evidence type="ECO:0000256" key="4">
    <source>
        <dbReference type="ARBA" id="ARBA00022833"/>
    </source>
</evidence>
<proteinExistence type="predicted"/>
<feature type="compositionally biased region" description="Polar residues" evidence="6">
    <location>
        <begin position="316"/>
        <end position="343"/>
    </location>
</feature>
<evidence type="ECO:0000256" key="2">
    <source>
        <dbReference type="ARBA" id="ARBA00022737"/>
    </source>
</evidence>
<protein>
    <recommendedName>
        <fullName evidence="7">AN1-type domain-containing protein</fullName>
    </recommendedName>
</protein>
<dbReference type="AlphaFoldDB" id="A0A433D9J3"/>
<dbReference type="PANTHER" id="PTHR14677">
    <property type="entry name" value="ARSENITE INDUCUBLE RNA ASSOCIATED PROTEIN AIP-1-RELATED"/>
    <property type="match status" value="1"/>
</dbReference>
<dbReference type="InterPro" id="IPR057357">
    <property type="entry name" value="Znf-C2H2_ZFAND2A/B"/>
</dbReference>
<keyword evidence="9" id="KW-1185">Reference proteome</keyword>
<evidence type="ECO:0000259" key="7">
    <source>
        <dbReference type="PROSITE" id="PS51039"/>
    </source>
</evidence>
<dbReference type="Pfam" id="PF25403">
    <property type="entry name" value="zf-C2H2_ZFAND2"/>
    <property type="match status" value="1"/>
</dbReference>
<feature type="domain" description="AN1-type" evidence="7">
    <location>
        <begin position="127"/>
        <end position="175"/>
    </location>
</feature>
<evidence type="ECO:0000313" key="8">
    <source>
        <dbReference type="EMBL" id="RUP47525.1"/>
    </source>
</evidence>
<dbReference type="Gene3D" id="4.10.1110.10">
    <property type="entry name" value="AN1-like Zinc finger"/>
    <property type="match status" value="2"/>
</dbReference>
<keyword evidence="4" id="KW-0862">Zinc</keyword>
<name>A0A433D9J3_9FUNG</name>
<sequence length="343" mass="36439">MTYDYVRVLSNVFLVSFYSCASPTPTHRHNMELPSLGKQCSDKTCAQLDFLPFSCTYCSNVYCQEHWKRESHKCPGLADETLDVRVPVCPICQKPVPVNRGEDPNIRVNEHIAAGCANPGTTTTPSPTSANHCSNHGCKARTLVPIYCPKCKLNFCVKHRLEVDHQCRSLGAGGGRARSVSPNPSTSSGSGTAQRNTPAALAAMKRSEAAKAKGTPMSIPRAGSAPPITSGGGPRGREAPAATGGPRGGAPSGASSSAARPVSVATSNTHGATGGGAADALTRVEMERQRKERQQQRLVLEEKARKGLLTEEEQIQIATQMSLERENFPQNGSKSPNGNCTIS</sequence>
<dbReference type="PROSITE" id="PS51039">
    <property type="entry name" value="ZF_AN1"/>
    <property type="match status" value="2"/>
</dbReference>
<feature type="compositionally biased region" description="Low complexity" evidence="6">
    <location>
        <begin position="252"/>
        <end position="271"/>
    </location>
</feature>